<comment type="subcellular location">
    <subcellularLocation>
        <location evidence="2">Cell membrane</location>
        <topology evidence="2">Multi-pass membrane protein</topology>
    </subcellularLocation>
</comment>
<keyword evidence="10" id="KW-0067">ATP-binding</keyword>
<evidence type="ECO:0000256" key="14">
    <source>
        <dbReference type="SAM" id="Phobius"/>
    </source>
</evidence>
<dbReference type="PANTHER" id="PTHR45436">
    <property type="entry name" value="SENSOR HISTIDINE KINASE YKOH"/>
    <property type="match status" value="1"/>
</dbReference>
<evidence type="ECO:0000256" key="7">
    <source>
        <dbReference type="ARBA" id="ARBA00022692"/>
    </source>
</evidence>
<dbReference type="SUPFAM" id="SSF55874">
    <property type="entry name" value="ATPase domain of HSP90 chaperone/DNA topoisomerase II/histidine kinase"/>
    <property type="match status" value="1"/>
</dbReference>
<evidence type="ECO:0000256" key="8">
    <source>
        <dbReference type="ARBA" id="ARBA00022741"/>
    </source>
</evidence>
<evidence type="ECO:0000313" key="17">
    <source>
        <dbReference type="EMBL" id="ANY71201.1"/>
    </source>
</evidence>
<dbReference type="PROSITE" id="PS50885">
    <property type="entry name" value="HAMP"/>
    <property type="match status" value="1"/>
</dbReference>
<dbReference type="PANTHER" id="PTHR45436:SF5">
    <property type="entry name" value="SENSOR HISTIDINE KINASE TRCS"/>
    <property type="match status" value="1"/>
</dbReference>
<evidence type="ECO:0000256" key="2">
    <source>
        <dbReference type="ARBA" id="ARBA00004651"/>
    </source>
</evidence>
<keyword evidence="8" id="KW-0547">Nucleotide-binding</keyword>
<dbReference type="InterPro" id="IPR050428">
    <property type="entry name" value="TCS_sensor_his_kinase"/>
</dbReference>
<keyword evidence="4" id="KW-1003">Cell membrane</keyword>
<evidence type="ECO:0000256" key="1">
    <source>
        <dbReference type="ARBA" id="ARBA00000085"/>
    </source>
</evidence>
<dbReference type="KEGG" id="pib:BBD41_00585"/>
<dbReference type="GO" id="GO:0005524">
    <property type="term" value="F:ATP binding"/>
    <property type="evidence" value="ECO:0007669"/>
    <property type="project" value="UniProtKB-KW"/>
</dbReference>
<dbReference type="PROSITE" id="PS50109">
    <property type="entry name" value="HIS_KIN"/>
    <property type="match status" value="1"/>
</dbReference>
<evidence type="ECO:0000259" key="16">
    <source>
        <dbReference type="PROSITE" id="PS50885"/>
    </source>
</evidence>
<dbReference type="InterPro" id="IPR008358">
    <property type="entry name" value="Sig_transdc_His_kin/Pase_MprB"/>
</dbReference>
<dbReference type="SMART" id="SM00387">
    <property type="entry name" value="HATPase_c"/>
    <property type="match status" value="1"/>
</dbReference>
<evidence type="ECO:0000256" key="4">
    <source>
        <dbReference type="ARBA" id="ARBA00022475"/>
    </source>
</evidence>
<evidence type="ECO:0000256" key="6">
    <source>
        <dbReference type="ARBA" id="ARBA00022679"/>
    </source>
</evidence>
<keyword evidence="12" id="KW-0902">Two-component regulatory system</keyword>
<dbReference type="GO" id="GO:0005886">
    <property type="term" value="C:plasma membrane"/>
    <property type="evidence" value="ECO:0007669"/>
    <property type="project" value="UniProtKB-SubCell"/>
</dbReference>
<reference evidence="17" key="1">
    <citation type="submission" date="2016-08" db="EMBL/GenBank/DDBJ databases">
        <title>Complete Genome Seqeunce of Paenibacillus sp. nov. IHBB 9852 from high altitute lake of Indian trans-Himalayas.</title>
        <authorList>
            <person name="Kiran S."/>
            <person name="Swarnkar M.K."/>
            <person name="Rana A."/>
            <person name="Tewari R."/>
            <person name="Gulati A."/>
        </authorList>
    </citation>
    <scope>NUCLEOTIDE SEQUENCE [LARGE SCALE GENOMIC DNA]</scope>
    <source>
        <strain evidence="17">IHBB 9852</strain>
    </source>
</reference>
<evidence type="ECO:0000256" key="10">
    <source>
        <dbReference type="ARBA" id="ARBA00022840"/>
    </source>
</evidence>
<dbReference type="RefSeq" id="WP_099476366.1">
    <property type="nucleotide sequence ID" value="NZ_CP016809.1"/>
</dbReference>
<evidence type="ECO:0000256" key="13">
    <source>
        <dbReference type="ARBA" id="ARBA00023136"/>
    </source>
</evidence>
<dbReference type="GO" id="GO:0000155">
    <property type="term" value="F:phosphorelay sensor kinase activity"/>
    <property type="evidence" value="ECO:0007669"/>
    <property type="project" value="InterPro"/>
</dbReference>
<dbReference type="InterPro" id="IPR003594">
    <property type="entry name" value="HATPase_dom"/>
</dbReference>
<evidence type="ECO:0000256" key="9">
    <source>
        <dbReference type="ARBA" id="ARBA00022777"/>
    </source>
</evidence>
<name>A0A1B2DU20_9BACL</name>
<evidence type="ECO:0000256" key="3">
    <source>
        <dbReference type="ARBA" id="ARBA00012438"/>
    </source>
</evidence>
<dbReference type="InterPro" id="IPR036890">
    <property type="entry name" value="HATPase_C_sf"/>
</dbReference>
<dbReference type="SMART" id="SM00388">
    <property type="entry name" value="HisKA"/>
    <property type="match status" value="1"/>
</dbReference>
<evidence type="ECO:0000256" key="11">
    <source>
        <dbReference type="ARBA" id="ARBA00022989"/>
    </source>
</evidence>
<dbReference type="PRINTS" id="PR01780">
    <property type="entry name" value="LANTIREGPROT"/>
</dbReference>
<comment type="catalytic activity">
    <reaction evidence="1">
        <text>ATP + protein L-histidine = ADP + protein N-phospho-L-histidine.</text>
        <dbReference type="EC" id="2.7.13.3"/>
    </reaction>
</comment>
<feature type="domain" description="HAMP" evidence="16">
    <location>
        <begin position="175"/>
        <end position="227"/>
    </location>
</feature>
<feature type="domain" description="Histidine kinase" evidence="15">
    <location>
        <begin position="242"/>
        <end position="457"/>
    </location>
</feature>
<dbReference type="Gene3D" id="1.10.287.130">
    <property type="match status" value="1"/>
</dbReference>
<evidence type="ECO:0000259" key="15">
    <source>
        <dbReference type="PROSITE" id="PS50109"/>
    </source>
</evidence>
<dbReference type="EC" id="2.7.13.3" evidence="3"/>
<evidence type="ECO:0000256" key="12">
    <source>
        <dbReference type="ARBA" id="ARBA00023012"/>
    </source>
</evidence>
<protein>
    <recommendedName>
        <fullName evidence="3">histidine kinase</fullName>
        <ecNumber evidence="3">2.7.13.3</ecNumber>
    </recommendedName>
</protein>
<organism evidence="17">
    <name type="scientific">Paenibacillus ihbetae</name>
    <dbReference type="NCBI Taxonomy" id="1870820"/>
    <lineage>
        <taxon>Bacteria</taxon>
        <taxon>Bacillati</taxon>
        <taxon>Bacillota</taxon>
        <taxon>Bacilli</taxon>
        <taxon>Bacillales</taxon>
        <taxon>Paenibacillaceae</taxon>
        <taxon>Paenibacillus</taxon>
    </lineage>
</organism>
<sequence length="458" mass="51701">MGQRLRQSSLRRELLHYVILLSVCLIAMVLLGVLLNRLAINAGLVVHANYDERRVLDAEPGIQNASTFSPELIPEDIPYAVVDKDTLRVVEGTLDPSREAAAVRAIQNRSSYQGQAVYRVVEREQEYVVLHYKVRSRFTLPWLRAHFPDYEVTTLIIGIISIISIVLAVTTIFARRLQRQFDRIQKLTVRIRNRDLSMEEERSPIKEFDDVLASLQEMAKALEESLQAQWRTETRKREQISALAHDIKIPVTIIRGNAELLSLDDQSEEHAGYTEYILNATSRIEEYVSLLIHISKTEQDMAIALKPTSLRDFAAELIQDVSGYVGQRRLEIVLDQEETVTLEPAFDRELLLRAIMNILTNAADHTPDGGEIRLAVSASNRIVSFRVTDSGPGFTREGLEQATQLFYMGDKSRSAKGHYGIGLTFAHNVARLHQGSLRLANRPQGGAEVTLEIPARQN</sequence>
<dbReference type="InterPro" id="IPR003660">
    <property type="entry name" value="HAMP_dom"/>
</dbReference>
<accession>A0A1B2DU20</accession>
<dbReference type="InterPro" id="IPR036097">
    <property type="entry name" value="HisK_dim/P_sf"/>
</dbReference>
<keyword evidence="9" id="KW-0418">Kinase</keyword>
<feature type="transmembrane region" description="Helical" evidence="14">
    <location>
        <begin position="14"/>
        <end position="35"/>
    </location>
</feature>
<keyword evidence="5" id="KW-0597">Phosphoprotein</keyword>
<dbReference type="AlphaFoldDB" id="A0A1B2DU20"/>
<gene>
    <name evidence="17" type="ORF">BBD41_00585</name>
</gene>
<dbReference type="Pfam" id="PF00512">
    <property type="entry name" value="HisKA"/>
    <property type="match status" value="1"/>
</dbReference>
<dbReference type="Gene3D" id="6.10.340.10">
    <property type="match status" value="1"/>
</dbReference>
<proteinExistence type="predicted"/>
<dbReference type="InterPro" id="IPR003661">
    <property type="entry name" value="HisK_dim/P_dom"/>
</dbReference>
<dbReference type="SUPFAM" id="SSF47384">
    <property type="entry name" value="Homodimeric domain of signal transducing histidine kinase"/>
    <property type="match status" value="1"/>
</dbReference>
<keyword evidence="7 14" id="KW-0812">Transmembrane</keyword>
<dbReference type="Gene3D" id="3.30.565.10">
    <property type="entry name" value="Histidine kinase-like ATPase, C-terminal domain"/>
    <property type="match status" value="1"/>
</dbReference>
<keyword evidence="13 14" id="KW-0472">Membrane</keyword>
<evidence type="ECO:0000256" key="5">
    <source>
        <dbReference type="ARBA" id="ARBA00022553"/>
    </source>
</evidence>
<dbReference type="CDD" id="cd00082">
    <property type="entry name" value="HisKA"/>
    <property type="match status" value="1"/>
</dbReference>
<dbReference type="EMBL" id="CP016809">
    <property type="protein sequence ID" value="ANY71201.1"/>
    <property type="molecule type" value="Genomic_DNA"/>
</dbReference>
<keyword evidence="6" id="KW-0808">Transferase</keyword>
<keyword evidence="11 14" id="KW-1133">Transmembrane helix</keyword>
<dbReference type="Pfam" id="PF02518">
    <property type="entry name" value="HATPase_c"/>
    <property type="match status" value="1"/>
</dbReference>
<dbReference type="InterPro" id="IPR005467">
    <property type="entry name" value="His_kinase_dom"/>
</dbReference>
<feature type="transmembrane region" description="Helical" evidence="14">
    <location>
        <begin position="152"/>
        <end position="174"/>
    </location>
</feature>